<gene>
    <name evidence="1" type="ORF">SteCoe_7550</name>
</gene>
<reference evidence="1 2" key="1">
    <citation type="submission" date="2016-11" db="EMBL/GenBank/DDBJ databases">
        <title>The macronuclear genome of Stentor coeruleus: a giant cell with tiny introns.</title>
        <authorList>
            <person name="Slabodnick M."/>
            <person name="Ruby J.G."/>
            <person name="Reiff S.B."/>
            <person name="Swart E.C."/>
            <person name="Gosai S."/>
            <person name="Prabakaran S."/>
            <person name="Witkowska E."/>
            <person name="Larue G.E."/>
            <person name="Fisher S."/>
            <person name="Freeman R.M."/>
            <person name="Gunawardena J."/>
            <person name="Chu W."/>
            <person name="Stover N.A."/>
            <person name="Gregory B.D."/>
            <person name="Nowacki M."/>
            <person name="Derisi J."/>
            <person name="Roy S.W."/>
            <person name="Marshall W.F."/>
            <person name="Sood P."/>
        </authorList>
    </citation>
    <scope>NUCLEOTIDE SEQUENCE [LARGE SCALE GENOMIC DNA]</scope>
    <source>
        <strain evidence="1">WM001</strain>
    </source>
</reference>
<sequence length="191" mass="22264">MINGDTSISPKDKKFLDSYDISIFKSAVAYIQNSRHTSCNPVVHDSKSPLLKQHKNLKEIKPPLLPIESRLASYYQKFSHEYHGVKKPYKIEAKVKNSEIEEYEVNNFPHKDIKQHEQLIKNNEAELGRSRYSRKMRRSSHGMQIKDEEKASNMILITQIRDSNKVPIKNYRNKGYGGVRDNRDFETPEVS</sequence>
<evidence type="ECO:0000313" key="1">
    <source>
        <dbReference type="EMBL" id="OMJ90156.1"/>
    </source>
</evidence>
<comment type="caution">
    <text evidence="1">The sequence shown here is derived from an EMBL/GenBank/DDBJ whole genome shotgun (WGS) entry which is preliminary data.</text>
</comment>
<dbReference type="Proteomes" id="UP000187209">
    <property type="component" value="Unassembled WGS sequence"/>
</dbReference>
<name>A0A1R2CMG7_9CILI</name>
<keyword evidence="2" id="KW-1185">Reference proteome</keyword>
<accession>A0A1R2CMG7</accession>
<dbReference type="EMBL" id="MPUH01000109">
    <property type="protein sequence ID" value="OMJ90156.1"/>
    <property type="molecule type" value="Genomic_DNA"/>
</dbReference>
<protein>
    <submittedName>
        <fullName evidence="1">Uncharacterized protein</fullName>
    </submittedName>
</protein>
<evidence type="ECO:0000313" key="2">
    <source>
        <dbReference type="Proteomes" id="UP000187209"/>
    </source>
</evidence>
<organism evidence="1 2">
    <name type="scientific">Stentor coeruleus</name>
    <dbReference type="NCBI Taxonomy" id="5963"/>
    <lineage>
        <taxon>Eukaryota</taxon>
        <taxon>Sar</taxon>
        <taxon>Alveolata</taxon>
        <taxon>Ciliophora</taxon>
        <taxon>Postciliodesmatophora</taxon>
        <taxon>Heterotrichea</taxon>
        <taxon>Heterotrichida</taxon>
        <taxon>Stentoridae</taxon>
        <taxon>Stentor</taxon>
    </lineage>
</organism>
<proteinExistence type="predicted"/>
<dbReference type="AlphaFoldDB" id="A0A1R2CMG7"/>